<dbReference type="EMBL" id="LN835301">
    <property type="protein sequence ID" value="CRG99126.1"/>
    <property type="molecule type" value="Genomic_DNA"/>
</dbReference>
<keyword evidence="2 5" id="KW-0853">WD repeat</keyword>
<dbReference type="OrthoDB" id="10263272at2759"/>
<accession>A0A1J1H328</accession>
<dbReference type="InterPro" id="IPR033010">
    <property type="entry name" value="Cdc20/Fizzy"/>
</dbReference>
<protein>
    <submittedName>
        <fullName evidence="7">Cell division cycle protein 20 homolog, putative</fullName>
    </submittedName>
</protein>
<dbReference type="PROSITE" id="PS50294">
    <property type="entry name" value="WD_REPEATS_REGION"/>
    <property type="match status" value="2"/>
</dbReference>
<sequence>MENFFLRNDYNNNNISEKIIKGFERNEISLPNKNFGQFSIWNEKMSNSIFINNLLDEYEFDIEPNELYSNYIYKIRYSRQSAYNIKIDEYTLKRKILEINKKNNNKVFIKYMNNDNKDTYFDKRKEVRNYKNNNFIKNKIIENANKNDDNNKNIFLENSFNDIVLKENKNKLSINPFSYFFSYPSYILNSYKKEKRKIPKEPYCILQAPNLVDDFYLNLLDWSKKNIIAVGLDNKLCLWNNEACKCEELFDLDQIQKKRKEKKKKIEIKKSITSLKWNIFGNYLAVGLSNGVVEIWDIEKGVKMRKYKNHKLRVGALCWYYDTLTSGSRDNNIIVCDLRSKESSYIQLEKHKSEVCGLEWNHNGKQLASGSNDNSIYIWENNTKNSVFHFTKHKAAVKAISWCPHKNNLLISGGGSADKKIYFWNTNTGKCINEITTNSQVSNILWSKNTQEFISTHSYSLNQIIIWNYPQLEKVSMLSGHNLRVLYLSLSADGTSIATGSPDETIRFWNIFPRDNNFSFIPPFSDCYEIIR</sequence>
<dbReference type="PANTHER" id="PTHR19918">
    <property type="entry name" value="CELL DIVISION CYCLE 20 CDC20 FIZZY -RELATED"/>
    <property type="match status" value="1"/>
</dbReference>
<dbReference type="RefSeq" id="XP_028532134.1">
    <property type="nucleotide sequence ID" value="XM_028675558.1"/>
</dbReference>
<evidence type="ECO:0000256" key="2">
    <source>
        <dbReference type="ARBA" id="ARBA00022574"/>
    </source>
</evidence>
<feature type="domain" description="CDC20/Fizzy WD40" evidence="6">
    <location>
        <begin position="206"/>
        <end position="509"/>
    </location>
</feature>
<evidence type="ECO:0000313" key="7">
    <source>
        <dbReference type="EMBL" id="CRG99126.1"/>
    </source>
</evidence>
<keyword evidence="3" id="KW-0677">Repeat</keyword>
<proteinExistence type="inferred from homology"/>
<dbReference type="GO" id="GO:0031145">
    <property type="term" value="P:anaphase-promoting complex-dependent catabolic process"/>
    <property type="evidence" value="ECO:0007669"/>
    <property type="project" value="TreeGrafter"/>
</dbReference>
<reference evidence="7 8" key="1">
    <citation type="submission" date="2015-04" db="EMBL/GenBank/DDBJ databases">
        <authorList>
            <consortium name="Pathogen Informatics"/>
        </authorList>
    </citation>
    <scope>NUCLEOTIDE SEQUENCE [LARGE SCALE GENOMIC DNA]</scope>
    <source>
        <strain evidence="7 8">SGS1</strain>
    </source>
</reference>
<evidence type="ECO:0000256" key="4">
    <source>
        <dbReference type="ARBA" id="ARBA00023306"/>
    </source>
</evidence>
<dbReference type="InterPro" id="IPR015943">
    <property type="entry name" value="WD40/YVTN_repeat-like_dom_sf"/>
</dbReference>
<keyword evidence="8" id="KW-1185">Reference proteome</keyword>
<dbReference type="GO" id="GO:1990757">
    <property type="term" value="F:ubiquitin ligase activator activity"/>
    <property type="evidence" value="ECO:0007669"/>
    <property type="project" value="TreeGrafter"/>
</dbReference>
<dbReference type="SMART" id="SM00320">
    <property type="entry name" value="WD40"/>
    <property type="match status" value="7"/>
</dbReference>
<gene>
    <name evidence="7" type="primary">CDC20</name>
    <name evidence="7" type="ORF">PRELSG_0610100</name>
</gene>
<keyword evidence="7" id="KW-0132">Cell division</keyword>
<dbReference type="InterPro" id="IPR056150">
    <property type="entry name" value="WD40_CDC20-Fz"/>
</dbReference>
<dbReference type="VEuPathDB" id="PlasmoDB:PRELSG_0610100"/>
<evidence type="ECO:0000259" key="6">
    <source>
        <dbReference type="Pfam" id="PF24807"/>
    </source>
</evidence>
<dbReference type="GO" id="GO:0051301">
    <property type="term" value="P:cell division"/>
    <property type="evidence" value="ECO:0007669"/>
    <property type="project" value="UniProtKB-KW"/>
</dbReference>
<evidence type="ECO:0000313" key="8">
    <source>
        <dbReference type="Proteomes" id="UP000220158"/>
    </source>
</evidence>
<dbReference type="GO" id="GO:0010997">
    <property type="term" value="F:anaphase-promoting complex binding"/>
    <property type="evidence" value="ECO:0007669"/>
    <property type="project" value="InterPro"/>
</dbReference>
<evidence type="ECO:0000256" key="5">
    <source>
        <dbReference type="PROSITE-ProRule" id="PRU00221"/>
    </source>
</evidence>
<comment type="similarity">
    <text evidence="1">Belongs to the WD repeat CDC20/Fizzy family.</text>
</comment>
<dbReference type="InterPro" id="IPR001680">
    <property type="entry name" value="WD40_rpt"/>
</dbReference>
<organism evidence="7 8">
    <name type="scientific">Plasmodium relictum</name>
    <dbReference type="NCBI Taxonomy" id="85471"/>
    <lineage>
        <taxon>Eukaryota</taxon>
        <taxon>Sar</taxon>
        <taxon>Alveolata</taxon>
        <taxon>Apicomplexa</taxon>
        <taxon>Aconoidasida</taxon>
        <taxon>Haemosporida</taxon>
        <taxon>Plasmodiidae</taxon>
        <taxon>Plasmodium</taxon>
        <taxon>Plasmodium (Haemamoeba)</taxon>
    </lineage>
</organism>
<dbReference type="PANTHER" id="PTHR19918:SF1">
    <property type="entry name" value="FIZZY-RELATED PROTEIN HOMOLOG"/>
    <property type="match status" value="1"/>
</dbReference>
<dbReference type="AlphaFoldDB" id="A0A1J1H328"/>
<name>A0A1J1H328_PLARL</name>
<dbReference type="Pfam" id="PF24807">
    <property type="entry name" value="WD40_CDC20-Fz"/>
    <property type="match status" value="1"/>
</dbReference>
<dbReference type="KEGG" id="prel:PRELSG_0610100"/>
<dbReference type="InterPro" id="IPR019775">
    <property type="entry name" value="WD40_repeat_CS"/>
</dbReference>
<keyword evidence="4" id="KW-0131">Cell cycle</keyword>
<dbReference type="GeneID" id="39735227"/>
<dbReference type="CDD" id="cd00200">
    <property type="entry name" value="WD40"/>
    <property type="match status" value="1"/>
</dbReference>
<dbReference type="PROSITE" id="PS50082">
    <property type="entry name" value="WD_REPEATS_2"/>
    <property type="match status" value="3"/>
</dbReference>
<dbReference type="SUPFAM" id="SSF50978">
    <property type="entry name" value="WD40 repeat-like"/>
    <property type="match status" value="1"/>
</dbReference>
<dbReference type="Proteomes" id="UP000220158">
    <property type="component" value="Chromosome 6"/>
</dbReference>
<evidence type="ECO:0000256" key="1">
    <source>
        <dbReference type="ARBA" id="ARBA00006445"/>
    </source>
</evidence>
<dbReference type="GO" id="GO:0005680">
    <property type="term" value="C:anaphase-promoting complex"/>
    <property type="evidence" value="ECO:0007669"/>
    <property type="project" value="TreeGrafter"/>
</dbReference>
<feature type="repeat" description="WD" evidence="5">
    <location>
        <begin position="272"/>
        <end position="306"/>
    </location>
</feature>
<evidence type="ECO:0000256" key="3">
    <source>
        <dbReference type="ARBA" id="ARBA00022737"/>
    </source>
</evidence>
<feature type="repeat" description="WD" evidence="5">
    <location>
        <begin position="478"/>
        <end position="511"/>
    </location>
</feature>
<feature type="repeat" description="WD" evidence="5">
    <location>
        <begin position="348"/>
        <end position="389"/>
    </location>
</feature>
<dbReference type="GO" id="GO:1905786">
    <property type="term" value="P:positive regulation of anaphase-promoting complex-dependent catabolic process"/>
    <property type="evidence" value="ECO:0007669"/>
    <property type="project" value="TreeGrafter"/>
</dbReference>
<dbReference type="InterPro" id="IPR036322">
    <property type="entry name" value="WD40_repeat_dom_sf"/>
</dbReference>
<dbReference type="PROSITE" id="PS00678">
    <property type="entry name" value="WD_REPEATS_1"/>
    <property type="match status" value="1"/>
</dbReference>
<dbReference type="OMA" id="FHFTKHK"/>
<dbReference type="Gene3D" id="2.130.10.10">
    <property type="entry name" value="YVTN repeat-like/Quinoprotein amine dehydrogenase"/>
    <property type="match status" value="1"/>
</dbReference>